<evidence type="ECO:0000313" key="11">
    <source>
        <dbReference type="Proteomes" id="UP001305779"/>
    </source>
</evidence>
<feature type="domain" description="UBZ3-type" evidence="9">
    <location>
        <begin position="67"/>
        <end position="103"/>
    </location>
</feature>
<dbReference type="InterPro" id="IPR012462">
    <property type="entry name" value="UFSP1/2_DUB_cat"/>
</dbReference>
<keyword evidence="4" id="KW-0227">DNA damage</keyword>
<name>A0ABR0EIL0_ZASCE</name>
<keyword evidence="3" id="KW-0479">Metal-binding</keyword>
<keyword evidence="7" id="KW-0539">Nucleus</keyword>
<evidence type="ECO:0000256" key="5">
    <source>
        <dbReference type="ARBA" id="ARBA00022801"/>
    </source>
</evidence>
<evidence type="ECO:0000256" key="1">
    <source>
        <dbReference type="ARBA" id="ARBA00004123"/>
    </source>
</evidence>
<dbReference type="Proteomes" id="UP001305779">
    <property type="component" value="Unassembled WGS sequence"/>
</dbReference>
<feature type="compositionally biased region" description="Basic and acidic residues" evidence="8">
    <location>
        <begin position="174"/>
        <end position="184"/>
    </location>
</feature>
<evidence type="ECO:0000256" key="8">
    <source>
        <dbReference type="SAM" id="MobiDB-lite"/>
    </source>
</evidence>
<dbReference type="Pfam" id="PF07910">
    <property type="entry name" value="Peptidase_C78"/>
    <property type="match status" value="1"/>
</dbReference>
<comment type="subcellular location">
    <subcellularLocation>
        <location evidence="1">Nucleus</location>
    </subcellularLocation>
</comment>
<keyword evidence="6" id="KW-0234">DNA repair</keyword>
<organism evidence="10 11">
    <name type="scientific">Zasmidium cellare</name>
    <name type="common">Wine cellar mold</name>
    <name type="synonym">Racodium cellare</name>
    <dbReference type="NCBI Taxonomy" id="395010"/>
    <lineage>
        <taxon>Eukaryota</taxon>
        <taxon>Fungi</taxon>
        <taxon>Dikarya</taxon>
        <taxon>Ascomycota</taxon>
        <taxon>Pezizomycotina</taxon>
        <taxon>Dothideomycetes</taxon>
        <taxon>Dothideomycetidae</taxon>
        <taxon>Mycosphaerellales</taxon>
        <taxon>Mycosphaerellaceae</taxon>
        <taxon>Zasmidium</taxon>
    </lineage>
</organism>
<evidence type="ECO:0000256" key="6">
    <source>
        <dbReference type="ARBA" id="ARBA00023204"/>
    </source>
</evidence>
<evidence type="ECO:0000313" key="10">
    <source>
        <dbReference type="EMBL" id="KAK4501081.1"/>
    </source>
</evidence>
<feature type="compositionally biased region" description="Polar residues" evidence="8">
    <location>
        <begin position="154"/>
        <end position="172"/>
    </location>
</feature>
<feature type="compositionally biased region" description="Basic and acidic residues" evidence="8">
    <location>
        <begin position="26"/>
        <end position="42"/>
    </location>
</feature>
<proteinExistence type="predicted"/>
<feature type="compositionally biased region" description="Low complexity" evidence="8">
    <location>
        <begin position="48"/>
        <end position="65"/>
    </location>
</feature>
<dbReference type="InterPro" id="IPR041298">
    <property type="entry name" value="UBZ3"/>
</dbReference>
<keyword evidence="5" id="KW-0378">Hydrolase</keyword>
<evidence type="ECO:0000256" key="2">
    <source>
        <dbReference type="ARBA" id="ARBA00022679"/>
    </source>
</evidence>
<feature type="region of interest" description="Disordered" evidence="8">
    <location>
        <begin position="101"/>
        <end position="184"/>
    </location>
</feature>
<evidence type="ECO:0000256" key="7">
    <source>
        <dbReference type="ARBA" id="ARBA00023242"/>
    </source>
</evidence>
<comment type="caution">
    <text evidence="10">The sequence shown here is derived from an EMBL/GenBank/DDBJ whole genome shotgun (WGS) entry which is preliminary data.</text>
</comment>
<evidence type="ECO:0000256" key="3">
    <source>
        <dbReference type="ARBA" id="ARBA00022723"/>
    </source>
</evidence>
<sequence>MAGPISCPFCGYENGSEYNVQLHIEERHTDDSPFVPETERPRKVSRLSKNSNASSKGTSTSGTSSMPDDMWTRCTRPGCGEHVLLSEIDEHLDLHAAAALAEQDEEKPPALPPRRSPPRRPAEKETSSKTRELVPPSPRKLERRRAKSPGKTASILSFFSGTSTHGRSTVQNIHEPKAPGRLGKKELGPHAFEKQMPDEMRDHLIHGAQPQHTQRIGRDGRLVREGYVPNETVGLIPVLADLCSLEDDTQATYFCHPCVRHIRKLQCDGNFCGYWNIQVLMTYIQHMMPQGPQEIPNVIQIQKTIEKAWDQGILSFGRTETGGILDTRKWIGTQEALAFFNRINVKAEALVVKAGDGDGDKVPATELLDYVEAYFMSATDTAKRHGTSYTTQLAPIYFQRVGHSMTIVGIERKDDGSRNLLVFDSSFSTSKPMGNVLDGRRARSSVADMLRPYRRSELSLTKWDEFELLIPHPIIDATMAPAI</sequence>
<accession>A0ABR0EIL0</accession>
<dbReference type="Gene3D" id="3.90.70.130">
    <property type="match status" value="1"/>
</dbReference>
<dbReference type="EMBL" id="JAXOVC010000005">
    <property type="protein sequence ID" value="KAK4501081.1"/>
    <property type="molecule type" value="Genomic_DNA"/>
</dbReference>
<feature type="region of interest" description="Disordered" evidence="8">
    <location>
        <begin position="26"/>
        <end position="69"/>
    </location>
</feature>
<evidence type="ECO:0000256" key="4">
    <source>
        <dbReference type="ARBA" id="ARBA00022763"/>
    </source>
</evidence>
<keyword evidence="2" id="KW-0808">Transferase</keyword>
<reference evidence="10 11" key="1">
    <citation type="journal article" date="2023" name="G3 (Bethesda)">
        <title>A chromosome-level genome assembly of Zasmidium syzygii isolated from banana leaves.</title>
        <authorList>
            <person name="van Westerhoven A.C."/>
            <person name="Mehrabi R."/>
            <person name="Talebi R."/>
            <person name="Steentjes M.B.F."/>
            <person name="Corcolon B."/>
            <person name="Chong P.A."/>
            <person name="Kema G.H.J."/>
            <person name="Seidl M.F."/>
        </authorList>
    </citation>
    <scope>NUCLEOTIDE SEQUENCE [LARGE SCALE GENOMIC DNA]</scope>
    <source>
        <strain evidence="10 11">P124</strain>
    </source>
</reference>
<evidence type="ECO:0000259" key="9">
    <source>
        <dbReference type="PROSITE" id="PS51907"/>
    </source>
</evidence>
<keyword evidence="11" id="KW-1185">Reference proteome</keyword>
<feature type="compositionally biased region" description="Basic and acidic residues" evidence="8">
    <location>
        <begin position="120"/>
        <end position="132"/>
    </location>
</feature>
<dbReference type="PROSITE" id="PS51907">
    <property type="entry name" value="ZF_UBZ3"/>
    <property type="match status" value="1"/>
</dbReference>
<protein>
    <recommendedName>
        <fullName evidence="9">UBZ3-type domain-containing protein</fullName>
    </recommendedName>
</protein>
<gene>
    <name evidence="10" type="ORF">PRZ48_006887</name>
</gene>